<proteinExistence type="predicted"/>
<dbReference type="RefSeq" id="WP_095415364.1">
    <property type="nucleotide sequence ID" value="NZ_CP018477.1"/>
</dbReference>
<gene>
    <name evidence="2" type="ORF">THTE_2642</name>
</gene>
<sequence>MSVASRIELDFLPAAYRALLEKRRRVLVSLCGIGVILLAGTIGVVRQAWQLAELLRLRETLRVGLPVLEKACQEEQEVKDRLVKALAKANDVSVIRGAVPVSWLIYRIFRAVPADDRLERIQIQLEQPQQKSLLLNATPVEENNQTPERFERQLRESLDRLENAVYRVTITGQTAVVQNVQRFMENLRGIGIFEAIDLQTIDEVNGQSNKRIIQFSCECRLPYPVYRLSDRREIKEIQAHRP</sequence>
<keyword evidence="3" id="KW-1185">Reference proteome</keyword>
<evidence type="ECO:0000313" key="3">
    <source>
        <dbReference type="Proteomes" id="UP000215086"/>
    </source>
</evidence>
<reference evidence="2 3" key="1">
    <citation type="journal article" name="Front. Microbiol.">
        <title>Sugar Metabolism of the First Thermophilic Planctomycete Thermogutta terrifontis: Comparative Genomic and Transcriptomic Approaches.</title>
        <authorList>
            <person name="Elcheninov A.G."/>
            <person name="Menzel P."/>
            <person name="Gudbergsdottir S.R."/>
            <person name="Slesarev A.I."/>
            <person name="Kadnikov V.V."/>
            <person name="Krogh A."/>
            <person name="Bonch-Osmolovskaya E.A."/>
            <person name="Peng X."/>
            <person name="Kublanov I.V."/>
        </authorList>
    </citation>
    <scope>NUCLEOTIDE SEQUENCE [LARGE SCALE GENOMIC DNA]</scope>
    <source>
        <strain evidence="2 3">R1</strain>
    </source>
</reference>
<accession>A0A286RGZ7</accession>
<name>A0A286RGZ7_9BACT</name>
<dbReference type="EMBL" id="CP018477">
    <property type="protein sequence ID" value="ASV75244.1"/>
    <property type="molecule type" value="Genomic_DNA"/>
</dbReference>
<evidence type="ECO:0000313" key="2">
    <source>
        <dbReference type="EMBL" id="ASV75244.1"/>
    </source>
</evidence>
<dbReference type="Pfam" id="PF05137">
    <property type="entry name" value="PilN"/>
    <property type="match status" value="1"/>
</dbReference>
<dbReference type="AlphaFoldDB" id="A0A286RGZ7"/>
<keyword evidence="1" id="KW-0472">Membrane</keyword>
<dbReference type="Proteomes" id="UP000215086">
    <property type="component" value="Chromosome"/>
</dbReference>
<dbReference type="KEGG" id="ttf:THTE_2642"/>
<feature type="transmembrane region" description="Helical" evidence="1">
    <location>
        <begin position="26"/>
        <end position="49"/>
    </location>
</feature>
<protein>
    <submittedName>
        <fullName evidence="2">Uncharacterized protein</fullName>
    </submittedName>
</protein>
<dbReference type="InterPro" id="IPR007813">
    <property type="entry name" value="PilN"/>
</dbReference>
<organism evidence="2 3">
    <name type="scientific">Thermogutta terrifontis</name>
    <dbReference type="NCBI Taxonomy" id="1331910"/>
    <lineage>
        <taxon>Bacteria</taxon>
        <taxon>Pseudomonadati</taxon>
        <taxon>Planctomycetota</taxon>
        <taxon>Planctomycetia</taxon>
        <taxon>Pirellulales</taxon>
        <taxon>Thermoguttaceae</taxon>
        <taxon>Thermogutta</taxon>
    </lineage>
</organism>
<keyword evidence="1" id="KW-1133">Transmembrane helix</keyword>
<evidence type="ECO:0000256" key="1">
    <source>
        <dbReference type="SAM" id="Phobius"/>
    </source>
</evidence>
<keyword evidence="1" id="KW-0812">Transmembrane</keyword>